<dbReference type="InterPro" id="IPR035959">
    <property type="entry name" value="RutC-like_sf"/>
</dbReference>
<evidence type="ECO:0000313" key="1">
    <source>
        <dbReference type="EMBL" id="PUZ25570.1"/>
    </source>
</evidence>
<dbReference type="PANTHER" id="PTHR43857:SF1">
    <property type="entry name" value="YJGH FAMILY PROTEIN"/>
    <property type="match status" value="1"/>
</dbReference>
<sequence length="135" mass="14046">MPDAIQHHNPDGLFKSPAFSQVVTTQGPGKTIYIGGQNAVNASGDIVGGGDIALQTDQAMRNLLTALAHCGATFADVVKVSVYLVHGQDVRRAYQAAQKHMANQGPPPVVTGLMVAALANPGFLVEIEAIAYLPA</sequence>
<dbReference type="Pfam" id="PF01042">
    <property type="entry name" value="Ribonuc_L-PSP"/>
    <property type="match status" value="1"/>
</dbReference>
<evidence type="ECO:0000313" key="2">
    <source>
        <dbReference type="Proteomes" id="UP000244450"/>
    </source>
</evidence>
<dbReference type="PANTHER" id="PTHR43857">
    <property type="entry name" value="BLR7761 PROTEIN"/>
    <property type="match status" value="1"/>
</dbReference>
<dbReference type="RefSeq" id="WP_108687410.1">
    <property type="nucleotide sequence ID" value="NZ_QCYK01000002.1"/>
</dbReference>
<dbReference type="Proteomes" id="UP000244450">
    <property type="component" value="Unassembled WGS sequence"/>
</dbReference>
<name>A0A2T7BH15_9BACT</name>
<dbReference type="Gene3D" id="3.30.1330.40">
    <property type="entry name" value="RutC-like"/>
    <property type="match status" value="1"/>
</dbReference>
<dbReference type="OrthoDB" id="9803101at2"/>
<dbReference type="CDD" id="cd00448">
    <property type="entry name" value="YjgF_YER057c_UK114_family"/>
    <property type="match status" value="1"/>
</dbReference>
<comment type="caution">
    <text evidence="1">The sequence shown here is derived from an EMBL/GenBank/DDBJ whole genome shotgun (WGS) entry which is preliminary data.</text>
</comment>
<accession>A0A2T7BH15</accession>
<proteinExistence type="predicted"/>
<keyword evidence="2" id="KW-1185">Reference proteome</keyword>
<gene>
    <name evidence="1" type="ORF">DCC81_14920</name>
</gene>
<dbReference type="SUPFAM" id="SSF55298">
    <property type="entry name" value="YjgF-like"/>
    <property type="match status" value="1"/>
</dbReference>
<dbReference type="AlphaFoldDB" id="A0A2T7BH15"/>
<dbReference type="EMBL" id="QCYK01000002">
    <property type="protein sequence ID" value="PUZ25570.1"/>
    <property type="molecule type" value="Genomic_DNA"/>
</dbReference>
<reference evidence="1 2" key="1">
    <citation type="submission" date="2018-04" db="EMBL/GenBank/DDBJ databases">
        <title>Chitinophaga fuyangensis sp. nov., isolated from soil in a chemical factory.</title>
        <authorList>
            <person name="Chen K."/>
        </authorList>
    </citation>
    <scope>NUCLEOTIDE SEQUENCE [LARGE SCALE GENOMIC DNA]</scope>
    <source>
        <strain evidence="1 2">LY-1</strain>
    </source>
</reference>
<protein>
    <submittedName>
        <fullName evidence="1">RidA family protein</fullName>
    </submittedName>
</protein>
<dbReference type="InterPro" id="IPR006175">
    <property type="entry name" value="YjgF/YER057c/UK114"/>
</dbReference>
<organism evidence="1 2">
    <name type="scientific">Chitinophaga parva</name>
    <dbReference type="NCBI Taxonomy" id="2169414"/>
    <lineage>
        <taxon>Bacteria</taxon>
        <taxon>Pseudomonadati</taxon>
        <taxon>Bacteroidota</taxon>
        <taxon>Chitinophagia</taxon>
        <taxon>Chitinophagales</taxon>
        <taxon>Chitinophagaceae</taxon>
        <taxon>Chitinophaga</taxon>
    </lineage>
</organism>